<dbReference type="Pfam" id="PF07719">
    <property type="entry name" value="TPR_2"/>
    <property type="match status" value="1"/>
</dbReference>
<dbReference type="InterPro" id="IPR013105">
    <property type="entry name" value="TPR_2"/>
</dbReference>
<dbReference type="SUPFAM" id="SSF48452">
    <property type="entry name" value="TPR-like"/>
    <property type="match status" value="1"/>
</dbReference>
<evidence type="ECO:0000256" key="3">
    <source>
        <dbReference type="PROSITE-ProRule" id="PRU00339"/>
    </source>
</evidence>
<dbReference type="GO" id="GO:0097730">
    <property type="term" value="C:non-motile cilium"/>
    <property type="evidence" value="ECO:0007669"/>
    <property type="project" value="TreeGrafter"/>
</dbReference>
<dbReference type="PROSITE" id="PS50005">
    <property type="entry name" value="TPR"/>
    <property type="match status" value="1"/>
</dbReference>
<dbReference type="InterPro" id="IPR019734">
    <property type="entry name" value="TPR_rpt"/>
</dbReference>
<dbReference type="Gene3D" id="1.25.40.10">
    <property type="entry name" value="Tetratricopeptide repeat domain"/>
    <property type="match status" value="2"/>
</dbReference>
<dbReference type="SMART" id="SM00028">
    <property type="entry name" value="TPR"/>
    <property type="match status" value="7"/>
</dbReference>
<evidence type="ECO:0000256" key="1">
    <source>
        <dbReference type="ARBA" id="ARBA00022737"/>
    </source>
</evidence>
<dbReference type="EMBL" id="CAXLJL010000156">
    <property type="protein sequence ID" value="CAL5133227.1"/>
    <property type="molecule type" value="Genomic_DNA"/>
</dbReference>
<dbReference type="Proteomes" id="UP001497525">
    <property type="component" value="Unassembled WGS sequence"/>
</dbReference>
<dbReference type="AlphaFoldDB" id="A0AAV2T6V0"/>
<comment type="caution">
    <text evidence="5">The sequence shown here is derived from an EMBL/GenBank/DDBJ whole genome shotgun (WGS) entry which is preliminary data.</text>
</comment>
<gene>
    <name evidence="5" type="ORF">CDAUBV1_LOCUS6496</name>
</gene>
<name>A0AAV2T6V0_CALDB</name>
<sequence>MLDVDTTNLEEVIFQNSANSCCSRPGTTLKTPKDSKGGLSQAVRPSNLSERPVTGMVRKNLASRCNISLEQAVHTGRTAKTARPVTSMKGGQSKTGTVLTLSDGEEFIHVARLNLARYANKPELARNLFEYLFFVVQEIRLALNLASMVCNKPNASDLKGITSIGDGRYEEWWWKLQKAKCFYRLGLLRESDTVAQESNEILPTIETFLLRGAISLRQNQPLKALSLYRDGLLRFPKDPELMSNAARIHENIGEMLKSIDVYKDVIRVDNTNIEALSSFGTHYFYEDQPELALKFFRRILQLGFQSAELFNNLGLCSYYAQQYDVCLSYFQKAIEMCNLENAADVYFSLAHIGINIGDLKLAYQCLRIALAYDNNHSEAYNNLGVIEERRGNFSAAKTFYRTACELSPNLFEPHRNLAFLSALLGELQTSYQFARRTLVLFPNRKDVAELLKQLLDYFSST</sequence>
<evidence type="ECO:0000256" key="4">
    <source>
        <dbReference type="SAM" id="MobiDB-lite"/>
    </source>
</evidence>
<dbReference type="InterPro" id="IPR028796">
    <property type="entry name" value="BBS8"/>
</dbReference>
<accession>A0AAV2T6V0</accession>
<keyword evidence="1" id="KW-0677">Repeat</keyword>
<feature type="repeat" description="TPR" evidence="3">
    <location>
        <begin position="377"/>
        <end position="410"/>
    </location>
</feature>
<dbReference type="GO" id="GO:0034464">
    <property type="term" value="C:BBSome"/>
    <property type="evidence" value="ECO:0007669"/>
    <property type="project" value="InterPro"/>
</dbReference>
<reference evidence="5" key="1">
    <citation type="submission" date="2024-06" db="EMBL/GenBank/DDBJ databases">
        <authorList>
            <person name="Liu X."/>
            <person name="Lenzi L."/>
            <person name="Haldenby T S."/>
            <person name="Uol C."/>
        </authorList>
    </citation>
    <scope>NUCLEOTIDE SEQUENCE</scope>
</reference>
<evidence type="ECO:0008006" key="7">
    <source>
        <dbReference type="Google" id="ProtNLM"/>
    </source>
</evidence>
<protein>
    <recommendedName>
        <fullName evidence="7">Tetratricopeptide repeat protein 8</fullName>
    </recommendedName>
</protein>
<dbReference type="GO" id="GO:1905515">
    <property type="term" value="P:non-motile cilium assembly"/>
    <property type="evidence" value="ECO:0007669"/>
    <property type="project" value="InterPro"/>
</dbReference>
<dbReference type="PANTHER" id="PTHR44177:SF1">
    <property type="entry name" value="TETRATRICOPEPTIDE REPEAT PROTEIN 8"/>
    <property type="match status" value="1"/>
</dbReference>
<evidence type="ECO:0000256" key="2">
    <source>
        <dbReference type="ARBA" id="ARBA00022803"/>
    </source>
</evidence>
<organism evidence="5 6">
    <name type="scientific">Calicophoron daubneyi</name>
    <name type="common">Rumen fluke</name>
    <name type="synonym">Paramphistomum daubneyi</name>
    <dbReference type="NCBI Taxonomy" id="300641"/>
    <lineage>
        <taxon>Eukaryota</taxon>
        <taxon>Metazoa</taxon>
        <taxon>Spiralia</taxon>
        <taxon>Lophotrochozoa</taxon>
        <taxon>Platyhelminthes</taxon>
        <taxon>Trematoda</taxon>
        <taxon>Digenea</taxon>
        <taxon>Plagiorchiida</taxon>
        <taxon>Pronocephalata</taxon>
        <taxon>Paramphistomoidea</taxon>
        <taxon>Paramphistomidae</taxon>
        <taxon>Calicophoron</taxon>
    </lineage>
</organism>
<feature type="region of interest" description="Disordered" evidence="4">
    <location>
        <begin position="24"/>
        <end position="47"/>
    </location>
</feature>
<keyword evidence="2 3" id="KW-0802">TPR repeat</keyword>
<dbReference type="GO" id="GO:0036064">
    <property type="term" value="C:ciliary basal body"/>
    <property type="evidence" value="ECO:0007669"/>
    <property type="project" value="TreeGrafter"/>
</dbReference>
<proteinExistence type="predicted"/>
<evidence type="ECO:0000313" key="5">
    <source>
        <dbReference type="EMBL" id="CAL5133227.1"/>
    </source>
</evidence>
<dbReference type="InterPro" id="IPR011990">
    <property type="entry name" value="TPR-like_helical_dom_sf"/>
</dbReference>
<evidence type="ECO:0000313" key="6">
    <source>
        <dbReference type="Proteomes" id="UP001497525"/>
    </source>
</evidence>
<dbReference type="Pfam" id="PF13181">
    <property type="entry name" value="TPR_8"/>
    <property type="match status" value="1"/>
</dbReference>
<dbReference type="PANTHER" id="PTHR44177">
    <property type="entry name" value="TETRATRICOPEPTIDE REPEAT PROTEIN 8"/>
    <property type="match status" value="1"/>
</dbReference>